<evidence type="ECO:0000256" key="1">
    <source>
        <dbReference type="SAM" id="SignalP"/>
    </source>
</evidence>
<proteinExistence type="predicted"/>
<dbReference type="OrthoDB" id="9939466at2759"/>
<dbReference type="InterPro" id="IPR039051">
    <property type="entry name" value="SE-CTX-like"/>
</dbReference>
<gene>
    <name evidence="2" type="ORF">MEDL_57276</name>
</gene>
<evidence type="ECO:0000313" key="2">
    <source>
        <dbReference type="EMBL" id="CAG2245271.1"/>
    </source>
</evidence>
<accession>A0A8S3UVI3</accession>
<name>A0A8S3UVI3_MYTED</name>
<keyword evidence="1" id="KW-0732">Signal</keyword>
<comment type="caution">
    <text evidence="2">The sequence shown here is derived from an EMBL/GenBank/DDBJ whole genome shotgun (WGS) entry which is preliminary data.</text>
</comment>
<evidence type="ECO:0000313" key="3">
    <source>
        <dbReference type="Proteomes" id="UP000683360"/>
    </source>
</evidence>
<dbReference type="PANTHER" id="PTHR40472:SF11">
    <property type="entry name" value="RAPUNZEL 3-RELATED"/>
    <property type="match status" value="1"/>
</dbReference>
<protein>
    <submittedName>
        <fullName evidence="2">Uncharacterized protein</fullName>
    </submittedName>
</protein>
<reference evidence="2" key="1">
    <citation type="submission" date="2021-03" db="EMBL/GenBank/DDBJ databases">
        <authorList>
            <person name="Bekaert M."/>
        </authorList>
    </citation>
    <scope>NUCLEOTIDE SEQUENCE</scope>
</reference>
<dbReference type="AlphaFoldDB" id="A0A8S3UVI3"/>
<feature type="chain" id="PRO_5035737480" evidence="1">
    <location>
        <begin position="23"/>
        <end position="428"/>
    </location>
</feature>
<feature type="signal peptide" evidence="1">
    <location>
        <begin position="1"/>
        <end position="22"/>
    </location>
</feature>
<sequence length="428" mass="49269">MWTKLFLPLLLLTLYTLDSVDTVTDNQLNQIKAGLKFANDLTTAMKTSAFMGFLGTAATEALLFISTTIKFVSLIFSFLGNNESQELLAIKQLYTEMNRRFDVIDTELVDIKRQINWTRVSNQFSKTERDITTVSRLYKNIYEGPLAIRKSEKSYFINSFENTCTNCALDLYHGIMGVNKGLSDDILQTVMTSLQYNRPQMQTFMLGILKLLVLGLNNELAYRKLKFSDADYLYIKGQWEPRLQSVTEKMKNINELIKTKYHNQAEKDIVSFSMKHPSRIQKYDWRDWLVIVYKPISGTQNHINHVCDGYRRYGIYDRDILVASVDQTKKPINTTVAKSIIDGVKTTYTTYGNDCGAYMGHCVTHEHFNKRNAEQVYLTIPGKTRNCNVYASVGVIDSWVDLWYHGKPERLVQQRTPGVNSYSIHLFG</sequence>
<keyword evidence="3" id="KW-1185">Reference proteome</keyword>
<dbReference type="EMBL" id="CAJPWZ010002763">
    <property type="protein sequence ID" value="CAG2245271.1"/>
    <property type="molecule type" value="Genomic_DNA"/>
</dbReference>
<dbReference type="Proteomes" id="UP000683360">
    <property type="component" value="Unassembled WGS sequence"/>
</dbReference>
<dbReference type="PANTHER" id="PTHR40472">
    <property type="entry name" value="RICIN B-TYPE LECTIN DOMAIN-CONTAINING PROTEIN"/>
    <property type="match status" value="1"/>
</dbReference>
<organism evidence="2 3">
    <name type="scientific">Mytilus edulis</name>
    <name type="common">Blue mussel</name>
    <dbReference type="NCBI Taxonomy" id="6550"/>
    <lineage>
        <taxon>Eukaryota</taxon>
        <taxon>Metazoa</taxon>
        <taxon>Spiralia</taxon>
        <taxon>Lophotrochozoa</taxon>
        <taxon>Mollusca</taxon>
        <taxon>Bivalvia</taxon>
        <taxon>Autobranchia</taxon>
        <taxon>Pteriomorphia</taxon>
        <taxon>Mytilida</taxon>
        <taxon>Mytiloidea</taxon>
        <taxon>Mytilidae</taxon>
        <taxon>Mytilinae</taxon>
        <taxon>Mytilus</taxon>
    </lineage>
</organism>